<dbReference type="AlphaFoldDB" id="A0A1V2IAE3"/>
<evidence type="ECO:0000256" key="1">
    <source>
        <dbReference type="SAM" id="MobiDB-lite"/>
    </source>
</evidence>
<sequence length="103" mass="10300">MVGFAFPERLARARDPRGAAYPIVGGTTAELAGGSALTGAQWLAIAVADRGVGRASARVRLTVGLDAATAREAGAAFLRTTMRSPGPAATSSPAGWSASARSS</sequence>
<evidence type="ECO:0000313" key="3">
    <source>
        <dbReference type="Proteomes" id="UP000188929"/>
    </source>
</evidence>
<keyword evidence="3" id="KW-1185">Reference proteome</keyword>
<dbReference type="STRING" id="1834516.BL253_16920"/>
<proteinExistence type="predicted"/>
<protein>
    <submittedName>
        <fullName evidence="2">Uncharacterized protein</fullName>
    </submittedName>
</protein>
<accession>A0A1V2IAE3</accession>
<organism evidence="2 3">
    <name type="scientific">Pseudofrankia asymbiotica</name>
    <dbReference type="NCBI Taxonomy" id="1834516"/>
    <lineage>
        <taxon>Bacteria</taxon>
        <taxon>Bacillati</taxon>
        <taxon>Actinomycetota</taxon>
        <taxon>Actinomycetes</taxon>
        <taxon>Frankiales</taxon>
        <taxon>Frankiaceae</taxon>
        <taxon>Pseudofrankia</taxon>
    </lineage>
</organism>
<feature type="region of interest" description="Disordered" evidence="1">
    <location>
        <begin position="81"/>
        <end position="103"/>
    </location>
</feature>
<name>A0A1V2IAE3_9ACTN</name>
<gene>
    <name evidence="2" type="ORF">BL253_16920</name>
</gene>
<evidence type="ECO:0000313" key="2">
    <source>
        <dbReference type="EMBL" id="ONH29532.1"/>
    </source>
</evidence>
<feature type="compositionally biased region" description="Polar residues" evidence="1">
    <location>
        <begin position="89"/>
        <end position="103"/>
    </location>
</feature>
<comment type="caution">
    <text evidence="2">The sequence shown here is derived from an EMBL/GenBank/DDBJ whole genome shotgun (WGS) entry which is preliminary data.</text>
</comment>
<dbReference type="EMBL" id="MOMC01000032">
    <property type="protein sequence ID" value="ONH29532.1"/>
    <property type="molecule type" value="Genomic_DNA"/>
</dbReference>
<reference evidence="3" key="1">
    <citation type="submission" date="2016-10" db="EMBL/GenBank/DDBJ databases">
        <title>Frankia sp. NRRL B-16386 Genome sequencing.</title>
        <authorList>
            <person name="Ghodhbane-Gtari F."/>
            <person name="Swanson E."/>
            <person name="Gueddou A."/>
            <person name="Hezbri K."/>
            <person name="Ktari K."/>
            <person name="Nouioui I."/>
            <person name="Morris K."/>
            <person name="Simpson S."/>
            <person name="Abebe-Akele F."/>
            <person name="Thomas K."/>
            <person name="Gtari M."/>
            <person name="Tisa L.S."/>
        </authorList>
    </citation>
    <scope>NUCLEOTIDE SEQUENCE [LARGE SCALE GENOMIC DNA]</scope>
    <source>
        <strain evidence="3">NRRL B-16386</strain>
    </source>
</reference>
<dbReference type="Proteomes" id="UP000188929">
    <property type="component" value="Unassembled WGS sequence"/>
</dbReference>